<feature type="transmembrane region" description="Helical" evidence="1">
    <location>
        <begin position="21"/>
        <end position="40"/>
    </location>
</feature>
<organism evidence="2 3">
    <name type="scientific">Rhizobium herbae</name>
    <dbReference type="NCBI Taxonomy" id="508661"/>
    <lineage>
        <taxon>Bacteria</taxon>
        <taxon>Pseudomonadati</taxon>
        <taxon>Pseudomonadota</taxon>
        <taxon>Alphaproteobacteria</taxon>
        <taxon>Hyphomicrobiales</taxon>
        <taxon>Rhizobiaceae</taxon>
        <taxon>Rhizobium/Agrobacterium group</taxon>
        <taxon>Rhizobium</taxon>
    </lineage>
</organism>
<keyword evidence="1" id="KW-0472">Membrane</keyword>
<dbReference type="Proteomes" id="UP000823786">
    <property type="component" value="Unassembled WGS sequence"/>
</dbReference>
<evidence type="ECO:0000313" key="2">
    <source>
        <dbReference type="EMBL" id="MBP1860840.1"/>
    </source>
</evidence>
<name>A0ABS4ESC0_9HYPH</name>
<evidence type="ECO:0000256" key="1">
    <source>
        <dbReference type="SAM" id="Phobius"/>
    </source>
</evidence>
<dbReference type="Gene3D" id="2.40.50.90">
    <property type="match status" value="1"/>
</dbReference>
<protein>
    <recommendedName>
        <fullName evidence="4">Nuclease</fullName>
    </recommendedName>
</protein>
<keyword evidence="1" id="KW-0812">Transmembrane</keyword>
<proteinExistence type="predicted"/>
<comment type="caution">
    <text evidence="2">The sequence shown here is derived from an EMBL/GenBank/DDBJ whole genome shotgun (WGS) entry which is preliminary data.</text>
</comment>
<evidence type="ECO:0000313" key="3">
    <source>
        <dbReference type="Proteomes" id="UP000823786"/>
    </source>
</evidence>
<keyword evidence="1" id="KW-1133">Transmembrane helix</keyword>
<reference evidence="2 3" key="1">
    <citation type="submission" date="2021-03" db="EMBL/GenBank/DDBJ databases">
        <title>Genomic Encyclopedia of Type Strains, Phase IV (KMG-IV): sequencing the most valuable type-strain genomes for metagenomic binning, comparative biology and taxonomic classification.</title>
        <authorList>
            <person name="Goeker M."/>
        </authorList>
    </citation>
    <scope>NUCLEOTIDE SEQUENCE [LARGE SCALE GENOMIC DNA]</scope>
    <source>
        <strain evidence="2 3">DSM 26427</strain>
    </source>
</reference>
<accession>A0ABS4ESC0</accession>
<evidence type="ECO:0008006" key="4">
    <source>
        <dbReference type="Google" id="ProtNLM"/>
    </source>
</evidence>
<dbReference type="EMBL" id="JAGGJV010000008">
    <property type="protein sequence ID" value="MBP1860840.1"/>
    <property type="molecule type" value="Genomic_DNA"/>
</dbReference>
<dbReference type="RefSeq" id="WP_209854832.1">
    <property type="nucleotide sequence ID" value="NZ_JAGGJV010000008.1"/>
</dbReference>
<dbReference type="SUPFAM" id="SSF50199">
    <property type="entry name" value="Staphylococcal nuclease"/>
    <property type="match status" value="1"/>
</dbReference>
<gene>
    <name evidence="2" type="ORF">J2Z75_004361</name>
</gene>
<keyword evidence="3" id="KW-1185">Reference proteome</keyword>
<sequence>MAKTAARKGQKRRASRKQSKGSMWPWYLVGILSVGAAVAYDHRVEIMPMTAPFYTASIAKPRPVEKQSAPEKRVEKIQPIAKPALAMPAVRPIEQAAVDVGALKPVGEQRVVGAQTAVGGKPGAFYFCTETLENCVVDGGTFWYGRRKIQIADIQPPRIKQAKCDNERKLGSLAKKRLWEILNAGDVQLVGASGQDATVTVGQGRSIGDMLVSEGLARRRADGKRGWCAQG</sequence>
<dbReference type="InterPro" id="IPR035437">
    <property type="entry name" value="SNase_OB-fold_sf"/>
</dbReference>